<dbReference type="Gene3D" id="1.10.340.70">
    <property type="match status" value="1"/>
</dbReference>
<reference evidence="3 4" key="1">
    <citation type="journal article" date="2023" name="Life. Sci Alliance">
        <title>Evolutionary insights into 3D genome organization and epigenetic landscape of Vigna mungo.</title>
        <authorList>
            <person name="Junaid A."/>
            <person name="Singh B."/>
            <person name="Bhatia S."/>
        </authorList>
    </citation>
    <scope>NUCLEOTIDE SEQUENCE [LARGE SCALE GENOMIC DNA]</scope>
    <source>
        <strain evidence="3">Urdbean</strain>
    </source>
</reference>
<dbReference type="InterPro" id="IPR012337">
    <property type="entry name" value="RNaseH-like_sf"/>
</dbReference>
<keyword evidence="4" id="KW-1185">Reference proteome</keyword>
<dbReference type="InterPro" id="IPR036397">
    <property type="entry name" value="RNaseH_sf"/>
</dbReference>
<name>A0AAQ3MLY5_VIGMU</name>
<dbReference type="Gene3D" id="3.30.420.10">
    <property type="entry name" value="Ribonuclease H-like superfamily/Ribonuclease H"/>
    <property type="match status" value="2"/>
</dbReference>
<evidence type="ECO:0000313" key="4">
    <source>
        <dbReference type="Proteomes" id="UP001374535"/>
    </source>
</evidence>
<evidence type="ECO:0000313" key="3">
    <source>
        <dbReference type="EMBL" id="WVY93547.1"/>
    </source>
</evidence>
<dbReference type="Pfam" id="PF24626">
    <property type="entry name" value="SH3_Tf2-1"/>
    <property type="match status" value="1"/>
</dbReference>
<dbReference type="Proteomes" id="UP001374535">
    <property type="component" value="Chromosome 10"/>
</dbReference>
<feature type="domain" description="Tf2-1-like SH3-like" evidence="2">
    <location>
        <begin position="243"/>
        <end position="303"/>
    </location>
</feature>
<evidence type="ECO:0000259" key="1">
    <source>
        <dbReference type="Pfam" id="PF17921"/>
    </source>
</evidence>
<gene>
    <name evidence="3" type="ORF">V8G54_032635</name>
</gene>
<dbReference type="AlphaFoldDB" id="A0AAQ3MLY5"/>
<dbReference type="PANTHER" id="PTHR45835:SF99">
    <property type="entry name" value="CHROMO DOMAIN-CONTAINING PROTEIN-RELATED"/>
    <property type="match status" value="1"/>
</dbReference>
<protein>
    <submittedName>
        <fullName evidence="3">Uncharacterized protein</fullName>
    </submittedName>
</protein>
<sequence length="375" mass="43212">MHESPTWGHSGYFWTFKRISGVLYWEGMKRDIKEWIQQCELCQRNKAETLAPAGLLHPLPIPTQVWSDISMDFIGGLPKVQGKDTILVVVDKLTKYAHFLALAHPFTAVEVAQLFIKEIVKLHGFSTAYHPRSDGQTEVVNRCLETYLRCMTGTHPSKSPQWLSSEEFWFNANYSSSTKMSPFKALYGHDPLMLLKGSTIPSKVQSVNQLEQERDEVLRELKDNLCKAHEQNKKQANKHRREVYLKLQPYRLKSLANRPNEKLRPRFYGPYVVQEYIGPVAYKLDLPAHSRIHLVFYVSLLKCVVQPTTPVQPLPPTLTENLMLEIISSRSWIRKGRCARYSSGMSKEDLEGWNKNAQERTKIAQNASQMHTMLK</sequence>
<dbReference type="SUPFAM" id="SSF53098">
    <property type="entry name" value="Ribonuclease H-like"/>
    <property type="match status" value="1"/>
</dbReference>
<dbReference type="InterPro" id="IPR056924">
    <property type="entry name" value="SH3_Tf2-1"/>
</dbReference>
<accession>A0AAQ3MLY5</accession>
<proteinExistence type="predicted"/>
<dbReference type="InterPro" id="IPR041588">
    <property type="entry name" value="Integrase_H2C2"/>
</dbReference>
<dbReference type="GO" id="GO:0003676">
    <property type="term" value="F:nucleic acid binding"/>
    <property type="evidence" value="ECO:0007669"/>
    <property type="project" value="InterPro"/>
</dbReference>
<evidence type="ECO:0000259" key="2">
    <source>
        <dbReference type="Pfam" id="PF24626"/>
    </source>
</evidence>
<organism evidence="3 4">
    <name type="scientific">Vigna mungo</name>
    <name type="common">Black gram</name>
    <name type="synonym">Phaseolus mungo</name>
    <dbReference type="NCBI Taxonomy" id="3915"/>
    <lineage>
        <taxon>Eukaryota</taxon>
        <taxon>Viridiplantae</taxon>
        <taxon>Streptophyta</taxon>
        <taxon>Embryophyta</taxon>
        <taxon>Tracheophyta</taxon>
        <taxon>Spermatophyta</taxon>
        <taxon>Magnoliopsida</taxon>
        <taxon>eudicotyledons</taxon>
        <taxon>Gunneridae</taxon>
        <taxon>Pentapetalae</taxon>
        <taxon>rosids</taxon>
        <taxon>fabids</taxon>
        <taxon>Fabales</taxon>
        <taxon>Fabaceae</taxon>
        <taxon>Papilionoideae</taxon>
        <taxon>50 kb inversion clade</taxon>
        <taxon>NPAAA clade</taxon>
        <taxon>indigoferoid/millettioid clade</taxon>
        <taxon>Phaseoleae</taxon>
        <taxon>Vigna</taxon>
    </lineage>
</organism>
<dbReference type="Pfam" id="PF17921">
    <property type="entry name" value="Integrase_H2C2"/>
    <property type="match status" value="1"/>
</dbReference>
<dbReference type="EMBL" id="CP144691">
    <property type="protein sequence ID" value="WVY93547.1"/>
    <property type="molecule type" value="Genomic_DNA"/>
</dbReference>
<dbReference type="PANTHER" id="PTHR45835">
    <property type="entry name" value="YALI0A06105P"/>
    <property type="match status" value="1"/>
</dbReference>
<feature type="domain" description="Integrase zinc-binding" evidence="1">
    <location>
        <begin position="1"/>
        <end position="47"/>
    </location>
</feature>